<reference evidence="2 3" key="1">
    <citation type="submission" date="2022-01" db="EMBL/GenBank/DDBJ databases">
        <title>Whole genome-based taxonomy of the Shewanellaceae.</title>
        <authorList>
            <person name="Martin-Rodriguez A.J."/>
        </authorList>
    </citation>
    <scope>NUCLEOTIDE SEQUENCE [LARGE SCALE GENOMIC DNA]</scope>
    <source>
        <strain evidence="2 3">DSM 17177</strain>
    </source>
</reference>
<keyword evidence="2" id="KW-0378">Hydrolase</keyword>
<dbReference type="Gene3D" id="3.40.50.1820">
    <property type="entry name" value="alpha/beta hydrolase"/>
    <property type="match status" value="1"/>
</dbReference>
<organism evidence="2 3">
    <name type="scientific">Shewanella surugensis</name>
    <dbReference type="NCBI Taxonomy" id="212020"/>
    <lineage>
        <taxon>Bacteria</taxon>
        <taxon>Pseudomonadati</taxon>
        <taxon>Pseudomonadota</taxon>
        <taxon>Gammaproteobacteria</taxon>
        <taxon>Alteromonadales</taxon>
        <taxon>Shewanellaceae</taxon>
        <taxon>Shewanella</taxon>
    </lineage>
</organism>
<comment type="caution">
    <text evidence="2">The sequence shown here is derived from an EMBL/GenBank/DDBJ whole genome shotgun (WGS) entry which is preliminary data.</text>
</comment>
<dbReference type="EMBL" id="JAKIKS010000023">
    <property type="protein sequence ID" value="MCL1124432.1"/>
    <property type="molecule type" value="Genomic_DNA"/>
</dbReference>
<feature type="domain" description="Serine aminopeptidase S33" evidence="1">
    <location>
        <begin position="61"/>
        <end position="324"/>
    </location>
</feature>
<dbReference type="InterPro" id="IPR029058">
    <property type="entry name" value="AB_hydrolase_fold"/>
</dbReference>
<dbReference type="InterPro" id="IPR022742">
    <property type="entry name" value="Hydrolase_4"/>
</dbReference>
<gene>
    <name evidence="2" type="ORF">L2764_08075</name>
</gene>
<evidence type="ECO:0000313" key="3">
    <source>
        <dbReference type="Proteomes" id="UP001203423"/>
    </source>
</evidence>
<keyword evidence="3" id="KW-1185">Reference proteome</keyword>
<evidence type="ECO:0000313" key="2">
    <source>
        <dbReference type="EMBL" id="MCL1124432.1"/>
    </source>
</evidence>
<proteinExistence type="predicted"/>
<sequence length="343" mass="39121">MPRIAPSSSKSDPISKKVNVFSSATQNNTKEQQAFWEQVSQSTLLTSNKLHLAYCFILHPNADRAIVISSGRIESYLKYKELMFDLYQQGYSIYMLDHRGQGLSSRLTLNPQQGHIDKFSTYINDFTCFIETVVQPHQHKELFLLGHSMGGTIGTLYMQNQPNVFKAAAFSAPMYGIKLPISRRFIRWLAERIDTSRIRREPNYILGGKDYESTPFNKNQLTHSQERYQAMLKLYQQHPQMQLGSPTNHWLVEAIDAAEEAVLAAQTPPVPLLILQAGRDSVVDNRAQNRAAGILSKIHTSSQHQQCQLISIPNARHEIFFENDKTRNLALNSIIDFFELHAE</sequence>
<dbReference type="SUPFAM" id="SSF53474">
    <property type="entry name" value="alpha/beta-Hydrolases"/>
    <property type="match status" value="1"/>
</dbReference>
<dbReference type="PANTHER" id="PTHR11614">
    <property type="entry name" value="PHOSPHOLIPASE-RELATED"/>
    <property type="match status" value="1"/>
</dbReference>
<accession>A0ABT0L9Q8</accession>
<evidence type="ECO:0000259" key="1">
    <source>
        <dbReference type="Pfam" id="PF12146"/>
    </source>
</evidence>
<dbReference type="Pfam" id="PF12146">
    <property type="entry name" value="Hydrolase_4"/>
    <property type="match status" value="1"/>
</dbReference>
<dbReference type="InterPro" id="IPR051044">
    <property type="entry name" value="MAG_DAG_Lipase"/>
</dbReference>
<name>A0ABT0L9Q8_9GAMM</name>
<dbReference type="GO" id="GO:0016787">
    <property type="term" value="F:hydrolase activity"/>
    <property type="evidence" value="ECO:0007669"/>
    <property type="project" value="UniProtKB-KW"/>
</dbReference>
<protein>
    <submittedName>
        <fullName evidence="2">Alpha/beta fold hydrolase</fullName>
    </submittedName>
</protein>
<dbReference type="Proteomes" id="UP001203423">
    <property type="component" value="Unassembled WGS sequence"/>
</dbReference>